<protein>
    <recommendedName>
        <fullName evidence="3">asparagine synthase (glutamine-hydrolyzing)</fullName>
        <ecNumber evidence="3">6.3.5.4</ecNumber>
    </recommendedName>
</protein>
<dbReference type="NCBIfam" id="TIGR01536">
    <property type="entry name" value="asn_synth_AEB"/>
    <property type="match status" value="1"/>
</dbReference>
<name>A0A558B5B7_9PSEU</name>
<dbReference type="PIRSF" id="PIRSF001589">
    <property type="entry name" value="Asn_synthetase_glu-h"/>
    <property type="match status" value="1"/>
</dbReference>
<dbReference type="RefSeq" id="WP_144591867.1">
    <property type="nucleotide sequence ID" value="NZ_VJWX01000384.1"/>
</dbReference>
<evidence type="ECO:0000256" key="7">
    <source>
        <dbReference type="ARBA" id="ARBA00022962"/>
    </source>
</evidence>
<dbReference type="SUPFAM" id="SSF52402">
    <property type="entry name" value="Adenine nucleotide alpha hydrolases-like"/>
    <property type="match status" value="1"/>
</dbReference>
<dbReference type="SUPFAM" id="SSF56235">
    <property type="entry name" value="N-terminal nucleophile aminohydrolases (Ntn hydrolases)"/>
    <property type="match status" value="1"/>
</dbReference>
<reference evidence="13 14" key="2">
    <citation type="submission" date="2019-08" db="EMBL/GenBank/DDBJ databases">
        <title>Amycolatopsis acidicola sp. nov., isolated from peat swamp forest soil.</title>
        <authorList>
            <person name="Srisuk N."/>
        </authorList>
    </citation>
    <scope>NUCLEOTIDE SEQUENCE [LARGE SCALE GENOMIC DNA]</scope>
    <source>
        <strain evidence="13 14">TBRC 6029</strain>
    </source>
</reference>
<comment type="caution">
    <text evidence="13">The sequence shown here is derived from an EMBL/GenBank/DDBJ whole genome shotgun (WGS) entry which is preliminary data.</text>
</comment>
<evidence type="ECO:0000256" key="2">
    <source>
        <dbReference type="ARBA" id="ARBA00005752"/>
    </source>
</evidence>
<keyword evidence="4 10" id="KW-0547">Nucleotide-binding</keyword>
<comment type="pathway">
    <text evidence="1">Amino-acid biosynthesis; L-asparagine biosynthesis; L-asparagine from L-aspartate (L-Gln route): step 1/1.</text>
</comment>
<sequence>MCGITGWVSFDSDLRREPAKAVTEAMTATMACRGPDDSGLWLGRHAALGHRRLAIIDLPGGRQPMSLRTPEGEIALVYSGETYNFTELRARLERLGHSFQTDSDTEVVLHGYLEWGESVADHLNGMYAFAIWDDREDKLVMIRDRMGIKPFYYARTRDGVLFGSEPKAILAHPAASKVVDTAGLRELMAMTKQPGWSLWRDITEVEPGTIVRVDAGGVSTRTYWKLTAVPHTDDRETSVARVRELLTDIVRRQLVADVPRCVLLSGGLDSSAITGLAAARLGEQGEQVRTFSVDFFGQEENFRPDEMRDTPDSPFIRDVAGLVRSAHRDVMLDPQALTDPAVRRAVITARDIPAGLGDMDASLYLLFKAIRQESTVALSGESADEVFGGYRWFHDGTAQSADTFPWLAFRTGHTERGTILRPEVRARLDIGAHTADEYRTALSQVEHLDGESDSERRMRAVCHLHLTRFVRMLLDRKDRMSMAVGLEVRVPFCDHRLVEYVYNTPWSLKTFDGREKSLLRHATAHVLPQSVVDRVKSPYPSTQDPGYAAALQQQAKEILAEPGNPVFDLVDRDWLAGAVEYDPATMTGLTRNGIDRVLDLYHWLDLYRPEIRLD</sequence>
<dbReference type="InterPro" id="IPR001962">
    <property type="entry name" value="Asn_synthase"/>
</dbReference>
<evidence type="ECO:0000313" key="13">
    <source>
        <dbReference type="EMBL" id="TVT31707.1"/>
    </source>
</evidence>
<feature type="site" description="Important for beta-aspartyl-AMP intermediate formation" evidence="11">
    <location>
        <position position="381"/>
    </location>
</feature>
<evidence type="ECO:0000256" key="6">
    <source>
        <dbReference type="ARBA" id="ARBA00022888"/>
    </source>
</evidence>
<dbReference type="PROSITE" id="PS51278">
    <property type="entry name" value="GATASE_TYPE_2"/>
    <property type="match status" value="1"/>
</dbReference>
<keyword evidence="5 10" id="KW-0067">ATP-binding</keyword>
<accession>A0A558B5B7</accession>
<dbReference type="CDD" id="cd01991">
    <property type="entry name" value="Asn_synthase_B_C"/>
    <property type="match status" value="1"/>
</dbReference>
<dbReference type="InterPro" id="IPR017932">
    <property type="entry name" value="GATase_2_dom"/>
</dbReference>
<dbReference type="EMBL" id="VJWX01000384">
    <property type="protein sequence ID" value="TVT31707.1"/>
    <property type="molecule type" value="Genomic_DNA"/>
</dbReference>
<dbReference type="InterPro" id="IPR006426">
    <property type="entry name" value="Asn_synth_AEB"/>
</dbReference>
<evidence type="ECO:0000313" key="14">
    <source>
        <dbReference type="Proteomes" id="UP000320011"/>
    </source>
</evidence>
<dbReference type="Pfam" id="PF13537">
    <property type="entry name" value="GATase_7"/>
    <property type="match status" value="1"/>
</dbReference>
<reference evidence="13 14" key="1">
    <citation type="submission" date="2019-07" db="EMBL/GenBank/DDBJ databases">
        <authorList>
            <person name="Duangmal K."/>
            <person name="Teo W.F.A."/>
        </authorList>
    </citation>
    <scope>NUCLEOTIDE SEQUENCE [LARGE SCALE GENOMIC DNA]</scope>
    <source>
        <strain evidence="13 14">TBRC 6029</strain>
    </source>
</reference>
<evidence type="ECO:0000256" key="1">
    <source>
        <dbReference type="ARBA" id="ARBA00005187"/>
    </source>
</evidence>
<dbReference type="InterPro" id="IPR033738">
    <property type="entry name" value="AsnB_N"/>
</dbReference>
<dbReference type="PANTHER" id="PTHR43284">
    <property type="entry name" value="ASPARAGINE SYNTHETASE (GLUTAMINE-HYDROLYZING)"/>
    <property type="match status" value="1"/>
</dbReference>
<feature type="binding site" evidence="10">
    <location>
        <begin position="379"/>
        <end position="380"/>
    </location>
    <ligand>
        <name>ATP</name>
        <dbReference type="ChEBI" id="CHEBI:30616"/>
    </ligand>
</feature>
<keyword evidence="13" id="KW-0436">Ligase</keyword>
<comment type="similarity">
    <text evidence="2">Belongs to the asparagine synthetase family.</text>
</comment>
<dbReference type="GO" id="GO:0005524">
    <property type="term" value="F:ATP binding"/>
    <property type="evidence" value="ECO:0007669"/>
    <property type="project" value="UniProtKB-KW"/>
</dbReference>
<dbReference type="AlphaFoldDB" id="A0A558B5B7"/>
<feature type="binding site" evidence="10">
    <location>
        <position position="104"/>
    </location>
    <ligand>
        <name>L-glutamine</name>
        <dbReference type="ChEBI" id="CHEBI:58359"/>
    </ligand>
</feature>
<evidence type="ECO:0000256" key="3">
    <source>
        <dbReference type="ARBA" id="ARBA00012737"/>
    </source>
</evidence>
<dbReference type="GO" id="GO:0006529">
    <property type="term" value="P:asparagine biosynthetic process"/>
    <property type="evidence" value="ECO:0007669"/>
    <property type="project" value="UniProtKB-KW"/>
</dbReference>
<feature type="binding site" evidence="10">
    <location>
        <position position="263"/>
    </location>
    <ligand>
        <name>ATP</name>
        <dbReference type="ChEBI" id="CHEBI:30616"/>
    </ligand>
</feature>
<dbReference type="GO" id="GO:0005829">
    <property type="term" value="C:cytosol"/>
    <property type="evidence" value="ECO:0007669"/>
    <property type="project" value="TreeGrafter"/>
</dbReference>
<proteinExistence type="inferred from homology"/>
<organism evidence="13 14">
    <name type="scientific">Amycolatopsis rhizosphaerae</name>
    <dbReference type="NCBI Taxonomy" id="2053003"/>
    <lineage>
        <taxon>Bacteria</taxon>
        <taxon>Bacillati</taxon>
        <taxon>Actinomycetota</taxon>
        <taxon>Actinomycetes</taxon>
        <taxon>Pseudonocardiales</taxon>
        <taxon>Pseudonocardiaceae</taxon>
        <taxon>Amycolatopsis</taxon>
    </lineage>
</organism>
<dbReference type="EC" id="6.3.5.4" evidence="3"/>
<dbReference type="Proteomes" id="UP000320011">
    <property type="component" value="Unassembled WGS sequence"/>
</dbReference>
<feature type="domain" description="Glutamine amidotransferase type-2" evidence="12">
    <location>
        <begin position="2"/>
        <end position="216"/>
    </location>
</feature>
<dbReference type="PANTHER" id="PTHR43284:SF1">
    <property type="entry name" value="ASPARAGINE SYNTHETASE"/>
    <property type="match status" value="1"/>
</dbReference>
<keyword evidence="14" id="KW-1185">Reference proteome</keyword>
<evidence type="ECO:0000256" key="8">
    <source>
        <dbReference type="ARBA" id="ARBA00048741"/>
    </source>
</evidence>
<evidence type="ECO:0000259" key="12">
    <source>
        <dbReference type="PROSITE" id="PS51278"/>
    </source>
</evidence>
<dbReference type="InterPro" id="IPR051786">
    <property type="entry name" value="ASN_synthetase/amidase"/>
</dbReference>
<feature type="binding site" evidence="10">
    <location>
        <position position="293"/>
    </location>
    <ligand>
        <name>ATP</name>
        <dbReference type="ChEBI" id="CHEBI:30616"/>
    </ligand>
</feature>
<gene>
    <name evidence="13" type="primary">asnB</name>
    <name evidence="13" type="ORF">FNH05_28115</name>
</gene>
<feature type="active site" description="For GATase activity" evidence="9">
    <location>
        <position position="2"/>
    </location>
</feature>
<keyword evidence="6 9" id="KW-0061">Asparagine biosynthesis</keyword>
<dbReference type="Gene3D" id="3.60.20.10">
    <property type="entry name" value="Glutamine Phosphoribosylpyrophosphate, subunit 1, domain 1"/>
    <property type="match status" value="1"/>
</dbReference>
<evidence type="ECO:0000256" key="9">
    <source>
        <dbReference type="PIRSR" id="PIRSR001589-1"/>
    </source>
</evidence>
<dbReference type="Pfam" id="PF00733">
    <property type="entry name" value="Asn_synthase"/>
    <property type="match status" value="1"/>
</dbReference>
<dbReference type="GO" id="GO:0004066">
    <property type="term" value="F:asparagine synthase (glutamine-hydrolyzing) activity"/>
    <property type="evidence" value="ECO:0007669"/>
    <property type="project" value="UniProtKB-EC"/>
</dbReference>
<dbReference type="InterPro" id="IPR029055">
    <property type="entry name" value="Ntn_hydrolases_N"/>
</dbReference>
<evidence type="ECO:0000256" key="4">
    <source>
        <dbReference type="ARBA" id="ARBA00022741"/>
    </source>
</evidence>
<keyword evidence="7 9" id="KW-0315">Glutamine amidotransferase</keyword>
<dbReference type="InterPro" id="IPR014729">
    <property type="entry name" value="Rossmann-like_a/b/a_fold"/>
</dbReference>
<dbReference type="Gene3D" id="3.40.50.620">
    <property type="entry name" value="HUPs"/>
    <property type="match status" value="1"/>
</dbReference>
<comment type="catalytic activity">
    <reaction evidence="8">
        <text>L-aspartate + L-glutamine + ATP + H2O = L-asparagine + L-glutamate + AMP + diphosphate + H(+)</text>
        <dbReference type="Rhea" id="RHEA:12228"/>
        <dbReference type="ChEBI" id="CHEBI:15377"/>
        <dbReference type="ChEBI" id="CHEBI:15378"/>
        <dbReference type="ChEBI" id="CHEBI:29985"/>
        <dbReference type="ChEBI" id="CHEBI:29991"/>
        <dbReference type="ChEBI" id="CHEBI:30616"/>
        <dbReference type="ChEBI" id="CHEBI:33019"/>
        <dbReference type="ChEBI" id="CHEBI:58048"/>
        <dbReference type="ChEBI" id="CHEBI:58359"/>
        <dbReference type="ChEBI" id="CHEBI:456215"/>
        <dbReference type="EC" id="6.3.5.4"/>
    </reaction>
</comment>
<dbReference type="CDD" id="cd00712">
    <property type="entry name" value="AsnB"/>
    <property type="match status" value="1"/>
</dbReference>
<dbReference type="OrthoDB" id="9763290at2"/>
<evidence type="ECO:0000256" key="11">
    <source>
        <dbReference type="PIRSR" id="PIRSR001589-3"/>
    </source>
</evidence>
<evidence type="ECO:0000256" key="5">
    <source>
        <dbReference type="ARBA" id="ARBA00022840"/>
    </source>
</evidence>
<evidence type="ECO:0000256" key="10">
    <source>
        <dbReference type="PIRSR" id="PIRSR001589-2"/>
    </source>
</evidence>
<keyword evidence="9" id="KW-0028">Amino-acid biosynthesis</keyword>